<gene>
    <name evidence="2" type="ORF">DSCA_20020</name>
</gene>
<name>A0A5K7YEW5_9BACT</name>
<sequence length="206" mass="22678">MNLREDQVIVLPNPVELPSQVPQRMDRGVVRLAFIGRIGCRKGTFDLIKAFANLSLNIRRRAELLIAGDGEIEQAGKLAKKLNVDQSVKLLGWISSETRDHLFSEIDVFILPSYNEGLPMAILEAMGWGLPVIVTPVGGIPELIRSGENGLMVPPGDVGQLSDAIQRLIRNEALRRSLGSAARTSVMSYDIKKYCGSLSKIYHELS</sequence>
<evidence type="ECO:0000313" key="3">
    <source>
        <dbReference type="Proteomes" id="UP000427906"/>
    </source>
</evidence>
<evidence type="ECO:0000313" key="2">
    <source>
        <dbReference type="EMBL" id="BBO68072.1"/>
    </source>
</evidence>
<dbReference type="PANTHER" id="PTHR12526">
    <property type="entry name" value="GLYCOSYLTRANSFERASE"/>
    <property type="match status" value="1"/>
</dbReference>
<dbReference type="InterPro" id="IPR001296">
    <property type="entry name" value="Glyco_trans_1"/>
</dbReference>
<dbReference type="AlphaFoldDB" id="A0A5K7YEW5"/>
<dbReference type="CDD" id="cd03801">
    <property type="entry name" value="GT4_PimA-like"/>
    <property type="match status" value="1"/>
</dbReference>
<proteinExistence type="predicted"/>
<dbReference type="Gene3D" id="3.40.50.2000">
    <property type="entry name" value="Glycogen Phosphorylase B"/>
    <property type="match status" value="2"/>
</dbReference>
<dbReference type="KEGG" id="dalk:DSCA_20020"/>
<dbReference type="EMBL" id="AP021874">
    <property type="protein sequence ID" value="BBO68072.1"/>
    <property type="molecule type" value="Genomic_DNA"/>
</dbReference>
<feature type="domain" description="Glycosyl transferase family 1" evidence="1">
    <location>
        <begin position="32"/>
        <end position="183"/>
    </location>
</feature>
<reference evidence="2 3" key="1">
    <citation type="submission" date="2019-11" db="EMBL/GenBank/DDBJ databases">
        <title>Comparative genomics of hydrocarbon-degrading Desulfosarcina strains.</title>
        <authorList>
            <person name="Watanabe M."/>
            <person name="Kojima H."/>
            <person name="Fukui M."/>
        </authorList>
    </citation>
    <scope>NUCLEOTIDE SEQUENCE [LARGE SCALE GENOMIC DNA]</scope>
    <source>
        <strain evidence="2 3">PL12</strain>
    </source>
</reference>
<protein>
    <recommendedName>
        <fullName evidence="1">Glycosyl transferase family 1 domain-containing protein</fullName>
    </recommendedName>
</protein>
<dbReference type="Pfam" id="PF00534">
    <property type="entry name" value="Glycos_transf_1"/>
    <property type="match status" value="1"/>
</dbReference>
<dbReference type="SUPFAM" id="SSF53756">
    <property type="entry name" value="UDP-Glycosyltransferase/glycogen phosphorylase"/>
    <property type="match status" value="1"/>
</dbReference>
<dbReference type="Proteomes" id="UP000427906">
    <property type="component" value="Chromosome"/>
</dbReference>
<keyword evidence="3" id="KW-1185">Reference proteome</keyword>
<dbReference type="GO" id="GO:0016757">
    <property type="term" value="F:glycosyltransferase activity"/>
    <property type="evidence" value="ECO:0007669"/>
    <property type="project" value="InterPro"/>
</dbReference>
<organism evidence="2 3">
    <name type="scientific">Desulfosarcina alkanivorans</name>
    <dbReference type="NCBI Taxonomy" id="571177"/>
    <lineage>
        <taxon>Bacteria</taxon>
        <taxon>Pseudomonadati</taxon>
        <taxon>Thermodesulfobacteriota</taxon>
        <taxon>Desulfobacteria</taxon>
        <taxon>Desulfobacterales</taxon>
        <taxon>Desulfosarcinaceae</taxon>
        <taxon>Desulfosarcina</taxon>
    </lineage>
</organism>
<evidence type="ECO:0000259" key="1">
    <source>
        <dbReference type="Pfam" id="PF00534"/>
    </source>
</evidence>
<dbReference type="PANTHER" id="PTHR12526:SF630">
    <property type="entry name" value="GLYCOSYLTRANSFERASE"/>
    <property type="match status" value="1"/>
</dbReference>
<accession>A0A5K7YEW5</accession>